<feature type="transmembrane region" description="Helical" evidence="1">
    <location>
        <begin position="46"/>
        <end position="67"/>
    </location>
</feature>
<sequence length="124" mass="14811">MDPNITFVNLGDSVFHYFKNWIKCLHQVATLQILVSHNNIQMKRSVVITCHTNDVYLALISFLFFPTKFCCIPNKTQLMVPYSYLCQCFLSWFLFLFFWQESWLLLLCKTISYSNHQYIHNNLL</sequence>
<gene>
    <name evidence="2" type="ordered locus">Os08g0563450</name>
    <name evidence="2" type="ORF">OSNPB_080563450</name>
</gene>
<name>A0A0N7KQB2_ORYSJ</name>
<protein>
    <submittedName>
        <fullName evidence="2">Os08g0563450 protein</fullName>
    </submittedName>
</protein>
<reference evidence="2 3" key="3">
    <citation type="journal article" date="2013" name="Rice">
        <title>Improvement of the Oryza sativa Nipponbare reference genome using next generation sequence and optical map data.</title>
        <authorList>
            <person name="Kawahara Y."/>
            <person name="de la Bastide M."/>
            <person name="Hamilton J.P."/>
            <person name="Kanamori H."/>
            <person name="McCombie W.R."/>
            <person name="Ouyang S."/>
            <person name="Schwartz D.C."/>
            <person name="Tanaka T."/>
            <person name="Wu J."/>
            <person name="Zhou S."/>
            <person name="Childs K.L."/>
            <person name="Davidson R.M."/>
            <person name="Lin H."/>
            <person name="Quesada-Ocampo L."/>
            <person name="Vaillancourt B."/>
            <person name="Sakai H."/>
            <person name="Lee S.S."/>
            <person name="Kim J."/>
            <person name="Numa H."/>
            <person name="Itoh T."/>
            <person name="Buell C.R."/>
            <person name="Matsumoto T."/>
        </authorList>
    </citation>
    <scope>NUCLEOTIDE SEQUENCE [LARGE SCALE GENOMIC DNA]</scope>
    <source>
        <strain evidence="3">cv. Nipponbare</strain>
    </source>
</reference>
<evidence type="ECO:0000313" key="2">
    <source>
        <dbReference type="EMBL" id="BAT06730.1"/>
    </source>
</evidence>
<keyword evidence="1" id="KW-0812">Transmembrane</keyword>
<reference evidence="2 3" key="2">
    <citation type="journal article" date="2013" name="Plant Cell Physiol.">
        <title>Rice Annotation Project Database (RAP-DB): an integrative and interactive database for rice genomics.</title>
        <authorList>
            <person name="Sakai H."/>
            <person name="Lee S.S."/>
            <person name="Tanaka T."/>
            <person name="Numa H."/>
            <person name="Kim J."/>
            <person name="Kawahara Y."/>
            <person name="Wakimoto H."/>
            <person name="Yang C.C."/>
            <person name="Iwamoto M."/>
            <person name="Abe T."/>
            <person name="Yamada Y."/>
            <person name="Muto A."/>
            <person name="Inokuchi H."/>
            <person name="Ikemura T."/>
            <person name="Matsumoto T."/>
            <person name="Sasaki T."/>
            <person name="Itoh T."/>
        </authorList>
    </citation>
    <scope>NUCLEOTIDE SEQUENCE [LARGE SCALE GENOMIC DNA]</scope>
    <source>
        <strain evidence="3">cv. Nipponbare</strain>
    </source>
</reference>
<keyword evidence="1" id="KW-0472">Membrane</keyword>
<accession>A0A0N7KQB2</accession>
<organism evidence="2 3">
    <name type="scientific">Oryza sativa subsp. japonica</name>
    <name type="common">Rice</name>
    <dbReference type="NCBI Taxonomy" id="39947"/>
    <lineage>
        <taxon>Eukaryota</taxon>
        <taxon>Viridiplantae</taxon>
        <taxon>Streptophyta</taxon>
        <taxon>Embryophyta</taxon>
        <taxon>Tracheophyta</taxon>
        <taxon>Spermatophyta</taxon>
        <taxon>Magnoliopsida</taxon>
        <taxon>Liliopsida</taxon>
        <taxon>Poales</taxon>
        <taxon>Poaceae</taxon>
        <taxon>BOP clade</taxon>
        <taxon>Oryzoideae</taxon>
        <taxon>Oryzeae</taxon>
        <taxon>Oryzinae</taxon>
        <taxon>Oryza</taxon>
        <taxon>Oryza sativa</taxon>
    </lineage>
</organism>
<dbReference type="Gramene" id="Os08t0563450-00">
    <property type="protein sequence ID" value="Os08t0563450-00"/>
    <property type="gene ID" value="Os08g0563450"/>
</dbReference>
<dbReference type="InParanoid" id="A0A0N7KQB2"/>
<dbReference type="Proteomes" id="UP000059680">
    <property type="component" value="Chromosome 8"/>
</dbReference>
<keyword evidence="3" id="KW-1185">Reference proteome</keyword>
<evidence type="ECO:0000313" key="3">
    <source>
        <dbReference type="Proteomes" id="UP000059680"/>
    </source>
</evidence>
<feature type="transmembrane region" description="Helical" evidence="1">
    <location>
        <begin position="79"/>
        <end position="99"/>
    </location>
</feature>
<keyword evidence="1" id="KW-1133">Transmembrane helix</keyword>
<reference evidence="3" key="1">
    <citation type="journal article" date="2005" name="Nature">
        <title>The map-based sequence of the rice genome.</title>
        <authorList>
            <consortium name="International rice genome sequencing project (IRGSP)"/>
            <person name="Matsumoto T."/>
            <person name="Wu J."/>
            <person name="Kanamori H."/>
            <person name="Katayose Y."/>
            <person name="Fujisawa M."/>
            <person name="Namiki N."/>
            <person name="Mizuno H."/>
            <person name="Yamamoto K."/>
            <person name="Antonio B.A."/>
            <person name="Baba T."/>
            <person name="Sakata K."/>
            <person name="Nagamura Y."/>
            <person name="Aoki H."/>
            <person name="Arikawa K."/>
            <person name="Arita K."/>
            <person name="Bito T."/>
            <person name="Chiden Y."/>
            <person name="Fujitsuka N."/>
            <person name="Fukunaka R."/>
            <person name="Hamada M."/>
            <person name="Harada C."/>
            <person name="Hayashi A."/>
            <person name="Hijishita S."/>
            <person name="Honda M."/>
            <person name="Hosokawa S."/>
            <person name="Ichikawa Y."/>
            <person name="Idonuma A."/>
            <person name="Iijima M."/>
            <person name="Ikeda M."/>
            <person name="Ikeno M."/>
            <person name="Ito K."/>
            <person name="Ito S."/>
            <person name="Ito T."/>
            <person name="Ito Y."/>
            <person name="Ito Y."/>
            <person name="Iwabuchi A."/>
            <person name="Kamiya K."/>
            <person name="Karasawa W."/>
            <person name="Kurita K."/>
            <person name="Katagiri S."/>
            <person name="Kikuta A."/>
            <person name="Kobayashi H."/>
            <person name="Kobayashi N."/>
            <person name="Machita K."/>
            <person name="Maehara T."/>
            <person name="Masukawa M."/>
            <person name="Mizubayashi T."/>
            <person name="Mukai Y."/>
            <person name="Nagasaki H."/>
            <person name="Nagata Y."/>
            <person name="Naito S."/>
            <person name="Nakashima M."/>
            <person name="Nakama Y."/>
            <person name="Nakamichi Y."/>
            <person name="Nakamura M."/>
            <person name="Meguro A."/>
            <person name="Negishi M."/>
            <person name="Ohta I."/>
            <person name="Ohta T."/>
            <person name="Okamoto M."/>
            <person name="Ono N."/>
            <person name="Saji S."/>
            <person name="Sakaguchi M."/>
            <person name="Sakai K."/>
            <person name="Shibata M."/>
            <person name="Shimokawa T."/>
            <person name="Song J."/>
            <person name="Takazaki Y."/>
            <person name="Terasawa K."/>
            <person name="Tsugane M."/>
            <person name="Tsuji K."/>
            <person name="Ueda S."/>
            <person name="Waki K."/>
            <person name="Yamagata H."/>
            <person name="Yamamoto M."/>
            <person name="Yamamoto S."/>
            <person name="Yamane H."/>
            <person name="Yoshiki S."/>
            <person name="Yoshihara R."/>
            <person name="Yukawa K."/>
            <person name="Zhong H."/>
            <person name="Yano M."/>
            <person name="Yuan Q."/>
            <person name="Ouyang S."/>
            <person name="Liu J."/>
            <person name="Jones K.M."/>
            <person name="Gansberger K."/>
            <person name="Moffat K."/>
            <person name="Hill J."/>
            <person name="Bera J."/>
            <person name="Fadrosh D."/>
            <person name="Jin S."/>
            <person name="Johri S."/>
            <person name="Kim M."/>
            <person name="Overton L."/>
            <person name="Reardon M."/>
            <person name="Tsitrin T."/>
            <person name="Vuong H."/>
            <person name="Weaver B."/>
            <person name="Ciecko A."/>
            <person name="Tallon L."/>
            <person name="Jackson J."/>
            <person name="Pai G."/>
            <person name="Aken S.V."/>
            <person name="Utterback T."/>
            <person name="Reidmuller S."/>
            <person name="Feldblyum T."/>
            <person name="Hsiao J."/>
            <person name="Zismann V."/>
            <person name="Iobst S."/>
            <person name="de Vazeille A.R."/>
            <person name="Buell C.R."/>
            <person name="Ying K."/>
            <person name="Li Y."/>
            <person name="Lu T."/>
            <person name="Huang Y."/>
            <person name="Zhao Q."/>
            <person name="Feng Q."/>
            <person name="Zhang L."/>
            <person name="Zhu J."/>
            <person name="Weng Q."/>
            <person name="Mu J."/>
            <person name="Lu Y."/>
            <person name="Fan D."/>
            <person name="Liu Y."/>
            <person name="Guan J."/>
            <person name="Zhang Y."/>
            <person name="Yu S."/>
            <person name="Liu X."/>
            <person name="Zhang Y."/>
            <person name="Hong G."/>
            <person name="Han B."/>
            <person name="Choisne N."/>
            <person name="Demange N."/>
            <person name="Orjeda G."/>
            <person name="Samain S."/>
            <person name="Cattolico L."/>
            <person name="Pelletier E."/>
            <person name="Couloux A."/>
            <person name="Segurens B."/>
            <person name="Wincker P."/>
            <person name="D'Hont A."/>
            <person name="Scarpelli C."/>
            <person name="Weissenbach J."/>
            <person name="Salanoubat M."/>
            <person name="Quetier F."/>
            <person name="Yu Y."/>
            <person name="Kim H.R."/>
            <person name="Rambo T."/>
            <person name="Currie J."/>
            <person name="Collura K."/>
            <person name="Luo M."/>
            <person name="Yang T."/>
            <person name="Ammiraju J.S.S."/>
            <person name="Engler F."/>
            <person name="Soderlund C."/>
            <person name="Wing R.A."/>
            <person name="Palmer L.E."/>
            <person name="de la Bastide M."/>
            <person name="Spiegel L."/>
            <person name="Nascimento L."/>
            <person name="Zutavern T."/>
            <person name="O'Shaughnessy A."/>
            <person name="Dike S."/>
            <person name="Dedhia N."/>
            <person name="Preston R."/>
            <person name="Balija V."/>
            <person name="McCombie W.R."/>
            <person name="Chow T."/>
            <person name="Chen H."/>
            <person name="Chung M."/>
            <person name="Chen C."/>
            <person name="Shaw J."/>
            <person name="Wu H."/>
            <person name="Hsiao K."/>
            <person name="Chao Y."/>
            <person name="Chu M."/>
            <person name="Cheng C."/>
            <person name="Hour A."/>
            <person name="Lee P."/>
            <person name="Lin S."/>
            <person name="Lin Y."/>
            <person name="Liou J."/>
            <person name="Liu S."/>
            <person name="Hsing Y."/>
            <person name="Raghuvanshi S."/>
            <person name="Mohanty A."/>
            <person name="Bharti A.K."/>
            <person name="Gaur A."/>
            <person name="Gupta V."/>
            <person name="Kumar D."/>
            <person name="Ravi V."/>
            <person name="Vij S."/>
            <person name="Kapur A."/>
            <person name="Khurana P."/>
            <person name="Khurana P."/>
            <person name="Khurana J.P."/>
            <person name="Tyagi A.K."/>
            <person name="Gaikwad K."/>
            <person name="Singh A."/>
            <person name="Dalal V."/>
            <person name="Srivastava S."/>
            <person name="Dixit A."/>
            <person name="Pal A.K."/>
            <person name="Ghazi I.A."/>
            <person name="Yadav M."/>
            <person name="Pandit A."/>
            <person name="Bhargava A."/>
            <person name="Sureshbabu K."/>
            <person name="Batra K."/>
            <person name="Sharma T.R."/>
            <person name="Mohapatra T."/>
            <person name="Singh N.K."/>
            <person name="Messing J."/>
            <person name="Nelson A.B."/>
            <person name="Fuks G."/>
            <person name="Kavchok S."/>
            <person name="Keizer G."/>
            <person name="Linton E."/>
            <person name="Llaca V."/>
            <person name="Song R."/>
            <person name="Tanyolac B."/>
            <person name="Young S."/>
            <person name="Ho-Il K."/>
            <person name="Hahn J.H."/>
            <person name="Sangsakoo G."/>
            <person name="Vanavichit A."/>
            <person name="de Mattos Luiz.A.T."/>
            <person name="Zimmer P.D."/>
            <person name="Malone G."/>
            <person name="Dellagostin O."/>
            <person name="de Oliveira A.C."/>
            <person name="Bevan M."/>
            <person name="Bancroft I."/>
            <person name="Minx P."/>
            <person name="Cordum H."/>
            <person name="Wilson R."/>
            <person name="Cheng Z."/>
            <person name="Jin W."/>
            <person name="Jiang J."/>
            <person name="Leong S.A."/>
            <person name="Iwama H."/>
            <person name="Gojobori T."/>
            <person name="Itoh T."/>
            <person name="Niimura Y."/>
            <person name="Fujii Y."/>
            <person name="Habara T."/>
            <person name="Sakai H."/>
            <person name="Sato Y."/>
            <person name="Wilson G."/>
            <person name="Kumar K."/>
            <person name="McCouch S."/>
            <person name="Juretic N."/>
            <person name="Hoen D."/>
            <person name="Wright S."/>
            <person name="Bruskiewich R."/>
            <person name="Bureau T."/>
            <person name="Miyao A."/>
            <person name="Hirochika H."/>
            <person name="Nishikawa T."/>
            <person name="Kadowaki K."/>
            <person name="Sugiura M."/>
            <person name="Burr B."/>
            <person name="Sasaki T."/>
        </authorList>
    </citation>
    <scope>NUCLEOTIDE SEQUENCE [LARGE SCALE GENOMIC DNA]</scope>
    <source>
        <strain evidence="3">cv. Nipponbare</strain>
    </source>
</reference>
<dbReference type="EMBL" id="AP014964">
    <property type="protein sequence ID" value="BAT06730.1"/>
    <property type="molecule type" value="Genomic_DNA"/>
</dbReference>
<dbReference type="PaxDb" id="39947-A0A0N7KQB2"/>
<dbReference type="SMR" id="A0A0N7KQB2"/>
<evidence type="ECO:0000256" key="1">
    <source>
        <dbReference type="SAM" id="Phobius"/>
    </source>
</evidence>
<proteinExistence type="predicted"/>
<dbReference type="AlphaFoldDB" id="A0A0N7KQB2"/>